<evidence type="ECO:0000256" key="1">
    <source>
        <dbReference type="ARBA" id="ARBA00004141"/>
    </source>
</evidence>
<name>A0AAN9B727_9CAEN</name>
<evidence type="ECO:0000256" key="5">
    <source>
        <dbReference type="ARBA" id="ARBA00022989"/>
    </source>
</evidence>
<keyword evidence="7 12" id="KW-0406">Ion transport</keyword>
<dbReference type="Gene3D" id="1.10.287.770">
    <property type="entry name" value="YojJ-like"/>
    <property type="match status" value="1"/>
</dbReference>
<sequence>MSSNYGHNGNGWGAANGGYDRGPPMSSSRRNQRYDGDDHFRDTYGRQSPQKSNFSMEDSGIESMRGSDAYKGKGGSSNFSSPYRPDDRQDTSSEQPGSKRKAVARIFSRFAENCSMQGPPYLRASTWWLSRLLWSLMFIGALGAMTFHLYYLCQTYFAWPVQNKIVLGWSGLQFPAVTVCNVNPVRLARLGDLSDDFRQLVSLTDPANLGSIIDRLPARATGKRRRRQVTVLPTDLASDGDGDGDEENRPQLDDIDFDIPTNNFTNSRQELDDDFLDRSLDGYENSWEREAPESNFAQIERQFRELYAAERRVTRIQAGHQMRDMLVSCSFGGKTCYPNNFTLQTSMTYGNCYTLQYDKFVSRQSGPSGGMELIFYLDREEYIRGVTPDDGLQVTVHQAGTKPFPYDEGIAVSSGTHTMLSLKLMQIERYGKPYSKCANNSEFFNKYKVHYTRQTCQKLCEQEAIHTRCNCRDEVEEDLNILMAANDIKPCRSQSDIQCLSQTQWDYAQGRVECSCESPCLEYKYEKTMSSRPWPHKTFAKGVLVKTVCKRETGAKCASLTNKDNDDLTNEFVKLNIFYEDLNYENITESPDYEDVQFISDLGGTMGLWIGLSILSVAEVFQLFVELFRYLLCCRWRERVPKSS</sequence>
<evidence type="ECO:0000313" key="16">
    <source>
        <dbReference type="Proteomes" id="UP001374579"/>
    </source>
</evidence>
<feature type="compositionally biased region" description="Polar residues" evidence="13">
    <location>
        <begin position="45"/>
        <end position="56"/>
    </location>
</feature>
<dbReference type="InterPro" id="IPR001873">
    <property type="entry name" value="ENaC"/>
</dbReference>
<evidence type="ECO:0000256" key="9">
    <source>
        <dbReference type="ARBA" id="ARBA00023180"/>
    </source>
</evidence>
<keyword evidence="10 12" id="KW-0739">Sodium transport</keyword>
<keyword evidence="2 12" id="KW-0813">Transport</keyword>
<evidence type="ECO:0000256" key="13">
    <source>
        <dbReference type="SAM" id="MobiDB-lite"/>
    </source>
</evidence>
<comment type="subcellular location">
    <subcellularLocation>
        <location evidence="1">Membrane</location>
        <topology evidence="1">Multi-pass membrane protein</topology>
    </subcellularLocation>
</comment>
<evidence type="ECO:0000256" key="10">
    <source>
        <dbReference type="ARBA" id="ARBA00023201"/>
    </source>
</evidence>
<dbReference type="Pfam" id="PF00858">
    <property type="entry name" value="ASC"/>
    <property type="match status" value="1"/>
</dbReference>
<organism evidence="15 16">
    <name type="scientific">Littorina saxatilis</name>
    <dbReference type="NCBI Taxonomy" id="31220"/>
    <lineage>
        <taxon>Eukaryota</taxon>
        <taxon>Metazoa</taxon>
        <taxon>Spiralia</taxon>
        <taxon>Lophotrochozoa</taxon>
        <taxon>Mollusca</taxon>
        <taxon>Gastropoda</taxon>
        <taxon>Caenogastropoda</taxon>
        <taxon>Littorinimorpha</taxon>
        <taxon>Littorinoidea</taxon>
        <taxon>Littorinidae</taxon>
        <taxon>Littorina</taxon>
    </lineage>
</organism>
<keyword evidence="11 12" id="KW-0407">Ion channel</keyword>
<dbReference type="FunFam" id="1.10.287.770:FF:000001">
    <property type="entry name" value="Acid-sensing ion channel subunit 1"/>
    <property type="match status" value="1"/>
</dbReference>
<keyword evidence="16" id="KW-1185">Reference proteome</keyword>
<dbReference type="Gene3D" id="2.60.470.10">
    <property type="entry name" value="Acid-sensing ion channels like domains"/>
    <property type="match status" value="1"/>
</dbReference>
<comment type="caution">
    <text evidence="15">The sequence shown here is derived from an EMBL/GenBank/DDBJ whole genome shotgun (WGS) entry which is preliminary data.</text>
</comment>
<keyword evidence="4 12" id="KW-0812">Transmembrane</keyword>
<accession>A0AAN9B727</accession>
<dbReference type="PANTHER" id="PTHR11690">
    <property type="entry name" value="AMILORIDE-SENSITIVE SODIUM CHANNEL-RELATED"/>
    <property type="match status" value="1"/>
</dbReference>
<evidence type="ECO:0000256" key="4">
    <source>
        <dbReference type="ARBA" id="ARBA00022692"/>
    </source>
</evidence>
<feature type="transmembrane region" description="Helical" evidence="14">
    <location>
        <begin position="132"/>
        <end position="152"/>
    </location>
</feature>
<reference evidence="15 16" key="1">
    <citation type="submission" date="2024-02" db="EMBL/GenBank/DDBJ databases">
        <title>Chromosome-scale genome assembly of the rough periwinkle Littorina saxatilis.</title>
        <authorList>
            <person name="De Jode A."/>
            <person name="Faria R."/>
            <person name="Formenti G."/>
            <person name="Sims Y."/>
            <person name="Smith T.P."/>
            <person name="Tracey A."/>
            <person name="Wood J.M.D."/>
            <person name="Zagrodzka Z.B."/>
            <person name="Johannesson K."/>
            <person name="Butlin R.K."/>
            <person name="Leder E.H."/>
        </authorList>
    </citation>
    <scope>NUCLEOTIDE SEQUENCE [LARGE SCALE GENOMIC DNA]</scope>
    <source>
        <strain evidence="15">Snail1</strain>
        <tissue evidence="15">Muscle</tissue>
    </source>
</reference>
<dbReference type="EMBL" id="JBAMIC010000011">
    <property type="protein sequence ID" value="KAK7099869.1"/>
    <property type="molecule type" value="Genomic_DNA"/>
</dbReference>
<proteinExistence type="inferred from homology"/>
<comment type="similarity">
    <text evidence="12">Belongs to the amiloride-sensitive sodium channel (TC 1.A.6) family.</text>
</comment>
<evidence type="ECO:0000256" key="12">
    <source>
        <dbReference type="RuleBase" id="RU000679"/>
    </source>
</evidence>
<evidence type="ECO:0000256" key="11">
    <source>
        <dbReference type="ARBA" id="ARBA00023303"/>
    </source>
</evidence>
<feature type="compositionally biased region" description="Basic and acidic residues" evidence="13">
    <location>
        <begin position="32"/>
        <end position="44"/>
    </location>
</feature>
<evidence type="ECO:0000256" key="8">
    <source>
        <dbReference type="ARBA" id="ARBA00023136"/>
    </source>
</evidence>
<evidence type="ECO:0000256" key="6">
    <source>
        <dbReference type="ARBA" id="ARBA00023053"/>
    </source>
</evidence>
<dbReference type="AlphaFoldDB" id="A0AAN9B727"/>
<dbReference type="PRINTS" id="PR01078">
    <property type="entry name" value="AMINACHANNEL"/>
</dbReference>
<feature type="region of interest" description="Disordered" evidence="13">
    <location>
        <begin position="1"/>
        <end position="100"/>
    </location>
</feature>
<gene>
    <name evidence="15" type="ORF">V1264_022914</name>
</gene>
<feature type="compositionally biased region" description="Gly residues" evidence="13">
    <location>
        <begin position="8"/>
        <end position="20"/>
    </location>
</feature>
<evidence type="ECO:0000256" key="3">
    <source>
        <dbReference type="ARBA" id="ARBA00022461"/>
    </source>
</evidence>
<evidence type="ECO:0000313" key="15">
    <source>
        <dbReference type="EMBL" id="KAK7099869.1"/>
    </source>
</evidence>
<keyword evidence="3 12" id="KW-0894">Sodium channel</keyword>
<evidence type="ECO:0000256" key="7">
    <source>
        <dbReference type="ARBA" id="ARBA00023065"/>
    </source>
</evidence>
<evidence type="ECO:0000256" key="14">
    <source>
        <dbReference type="SAM" id="Phobius"/>
    </source>
</evidence>
<dbReference type="GO" id="GO:0005886">
    <property type="term" value="C:plasma membrane"/>
    <property type="evidence" value="ECO:0007669"/>
    <property type="project" value="TreeGrafter"/>
</dbReference>
<evidence type="ECO:0000256" key="2">
    <source>
        <dbReference type="ARBA" id="ARBA00022448"/>
    </source>
</evidence>
<protein>
    <submittedName>
        <fullName evidence="15">Uncharacterized protein</fullName>
    </submittedName>
</protein>
<dbReference type="PANTHER" id="PTHR11690:SF248">
    <property type="entry name" value="PICKPOCKET 17, ISOFORM A"/>
    <property type="match status" value="1"/>
</dbReference>
<keyword evidence="5 14" id="KW-1133">Transmembrane helix</keyword>
<feature type="region of interest" description="Disordered" evidence="13">
    <location>
        <begin position="231"/>
        <end position="259"/>
    </location>
</feature>
<keyword evidence="6" id="KW-0915">Sodium</keyword>
<dbReference type="Proteomes" id="UP001374579">
    <property type="component" value="Unassembled WGS sequence"/>
</dbReference>
<keyword evidence="8 14" id="KW-0472">Membrane</keyword>
<keyword evidence="9" id="KW-0325">Glycoprotein</keyword>
<dbReference type="GO" id="GO:0015280">
    <property type="term" value="F:ligand-gated sodium channel activity"/>
    <property type="evidence" value="ECO:0007669"/>
    <property type="project" value="TreeGrafter"/>
</dbReference>